<keyword evidence="4" id="KW-1185">Reference proteome</keyword>
<keyword evidence="2" id="KW-0812">Transmembrane</keyword>
<gene>
    <name evidence="3" type="ORF">IFR04_006511</name>
</gene>
<dbReference type="EMBL" id="JAFJYH010000085">
    <property type="protein sequence ID" value="KAG4420399.1"/>
    <property type="molecule type" value="Genomic_DNA"/>
</dbReference>
<feature type="transmembrane region" description="Helical" evidence="2">
    <location>
        <begin position="15"/>
        <end position="39"/>
    </location>
</feature>
<keyword evidence="2" id="KW-0472">Membrane</keyword>
<feature type="compositionally biased region" description="Basic and acidic residues" evidence="1">
    <location>
        <begin position="43"/>
        <end position="59"/>
    </location>
</feature>
<name>A0A8H7TIP8_9HELO</name>
<feature type="compositionally biased region" description="Basic and acidic residues" evidence="1">
    <location>
        <begin position="109"/>
        <end position="119"/>
    </location>
</feature>
<sequence>MVYTFAGHRGLPLKFTIGVGAIFAILISAWAVGQSALCVRDKRRVDRSVSSRSGSERNGGHLGTIFGCCADSSNRSSPRDVVESRTIGTALGIQSTPENPSSASPSKSGGREGIQDQHIDTATQQKKQPQKQDRLRHAAHQEQKVIKESQSLHAGLL</sequence>
<keyword evidence="2" id="KW-1133">Transmembrane helix</keyword>
<evidence type="ECO:0000313" key="4">
    <source>
        <dbReference type="Proteomes" id="UP000664132"/>
    </source>
</evidence>
<feature type="compositionally biased region" description="Polar residues" evidence="1">
    <location>
        <begin position="148"/>
        <end position="157"/>
    </location>
</feature>
<reference evidence="3" key="1">
    <citation type="submission" date="2021-02" db="EMBL/GenBank/DDBJ databases">
        <title>Genome sequence Cadophora malorum strain M34.</title>
        <authorList>
            <person name="Stefanovic E."/>
            <person name="Vu D."/>
            <person name="Scully C."/>
            <person name="Dijksterhuis J."/>
            <person name="Roader J."/>
            <person name="Houbraken J."/>
        </authorList>
    </citation>
    <scope>NUCLEOTIDE SEQUENCE</scope>
    <source>
        <strain evidence="3">M34</strain>
    </source>
</reference>
<feature type="region of interest" description="Disordered" evidence="1">
    <location>
        <begin position="43"/>
        <end position="157"/>
    </location>
</feature>
<evidence type="ECO:0000313" key="3">
    <source>
        <dbReference type="EMBL" id="KAG4420399.1"/>
    </source>
</evidence>
<evidence type="ECO:0000256" key="1">
    <source>
        <dbReference type="SAM" id="MobiDB-lite"/>
    </source>
</evidence>
<feature type="compositionally biased region" description="Polar residues" evidence="1">
    <location>
        <begin position="92"/>
        <end position="107"/>
    </location>
</feature>
<evidence type="ECO:0000256" key="2">
    <source>
        <dbReference type="SAM" id="Phobius"/>
    </source>
</evidence>
<dbReference type="AlphaFoldDB" id="A0A8H7TIP8"/>
<feature type="compositionally biased region" description="Basic and acidic residues" evidence="1">
    <location>
        <begin position="130"/>
        <end position="147"/>
    </location>
</feature>
<organism evidence="3 4">
    <name type="scientific">Cadophora malorum</name>
    <dbReference type="NCBI Taxonomy" id="108018"/>
    <lineage>
        <taxon>Eukaryota</taxon>
        <taxon>Fungi</taxon>
        <taxon>Dikarya</taxon>
        <taxon>Ascomycota</taxon>
        <taxon>Pezizomycotina</taxon>
        <taxon>Leotiomycetes</taxon>
        <taxon>Helotiales</taxon>
        <taxon>Ploettnerulaceae</taxon>
        <taxon>Cadophora</taxon>
    </lineage>
</organism>
<dbReference type="Proteomes" id="UP000664132">
    <property type="component" value="Unassembled WGS sequence"/>
</dbReference>
<protein>
    <recommendedName>
        <fullName evidence="5">Transmembrane protein</fullName>
    </recommendedName>
</protein>
<proteinExistence type="predicted"/>
<evidence type="ECO:0008006" key="5">
    <source>
        <dbReference type="Google" id="ProtNLM"/>
    </source>
</evidence>
<comment type="caution">
    <text evidence="3">The sequence shown here is derived from an EMBL/GenBank/DDBJ whole genome shotgun (WGS) entry which is preliminary data.</text>
</comment>
<accession>A0A8H7TIP8</accession>